<dbReference type="InterPro" id="IPR001313">
    <property type="entry name" value="Pumilio_RNA-bd_rpt"/>
</dbReference>
<dbReference type="InterPro" id="IPR011989">
    <property type="entry name" value="ARM-like"/>
</dbReference>
<reference evidence="5 6" key="1">
    <citation type="journal article" date="2011" name="Proc. Natl. Acad. Sci. U.S.A.">
        <title>Evolutionary erosion of yeast sex chromosomes by mating-type switching accidents.</title>
        <authorList>
            <person name="Gordon J.L."/>
            <person name="Armisen D."/>
            <person name="Proux-Wera E."/>
            <person name="Oheigeartaigh S.S."/>
            <person name="Byrne K.P."/>
            <person name="Wolfe K.H."/>
        </authorList>
    </citation>
    <scope>NUCLEOTIDE SEQUENCE [LARGE SCALE GENOMIC DNA]</scope>
    <source>
        <strain evidence="6">ATCC 24235 / CBS 4417 / NBRC 1672 / NRRL Y-8282 / UCD 70-5</strain>
    </source>
</reference>
<protein>
    <recommendedName>
        <fullName evidence="4">PUM-HD domain-containing protein</fullName>
    </recommendedName>
</protein>
<dbReference type="Gene3D" id="1.25.10.10">
    <property type="entry name" value="Leucine-rich Repeat Variant"/>
    <property type="match status" value="1"/>
</dbReference>
<dbReference type="Proteomes" id="UP000005666">
    <property type="component" value="Chromosome 4"/>
</dbReference>
<feature type="compositionally biased region" description="Low complexity" evidence="3">
    <location>
        <begin position="671"/>
        <end position="680"/>
    </location>
</feature>
<dbReference type="GeneID" id="11534261"/>
<dbReference type="GO" id="GO:0080090">
    <property type="term" value="P:regulation of primary metabolic process"/>
    <property type="evidence" value="ECO:0007669"/>
    <property type="project" value="UniProtKB-ARBA"/>
</dbReference>
<keyword evidence="6" id="KW-1185">Reference proteome</keyword>
<dbReference type="eggNOG" id="KOG2049">
    <property type="taxonomic scope" value="Eukaryota"/>
</dbReference>
<dbReference type="PROSITE" id="PS50302">
    <property type="entry name" value="PUM"/>
    <property type="match status" value="5"/>
</dbReference>
<dbReference type="PROSITE" id="PS50303">
    <property type="entry name" value="PUM_HD"/>
    <property type="match status" value="1"/>
</dbReference>
<feature type="repeat" description="Pumilio" evidence="2">
    <location>
        <begin position="308"/>
        <end position="344"/>
    </location>
</feature>
<dbReference type="GO" id="GO:0005737">
    <property type="term" value="C:cytoplasm"/>
    <property type="evidence" value="ECO:0007669"/>
    <property type="project" value="TreeGrafter"/>
</dbReference>
<evidence type="ECO:0000313" key="6">
    <source>
        <dbReference type="Proteomes" id="UP000005666"/>
    </source>
</evidence>
<feature type="repeat" description="Pumilio" evidence="2">
    <location>
        <begin position="390"/>
        <end position="429"/>
    </location>
</feature>
<dbReference type="GO" id="GO:0010629">
    <property type="term" value="P:negative regulation of gene expression"/>
    <property type="evidence" value="ECO:0007669"/>
    <property type="project" value="UniProtKB-ARBA"/>
</dbReference>
<dbReference type="InterPro" id="IPR016024">
    <property type="entry name" value="ARM-type_fold"/>
</dbReference>
<feature type="repeat" description="Pumilio" evidence="2">
    <location>
        <begin position="350"/>
        <end position="387"/>
    </location>
</feature>
<keyword evidence="1" id="KW-0677">Repeat</keyword>
<dbReference type="GO" id="GO:0003729">
    <property type="term" value="F:mRNA binding"/>
    <property type="evidence" value="ECO:0007669"/>
    <property type="project" value="TreeGrafter"/>
</dbReference>
<evidence type="ECO:0000313" key="5">
    <source>
        <dbReference type="EMBL" id="CCE62745.1"/>
    </source>
</evidence>
<dbReference type="SUPFAM" id="SSF48371">
    <property type="entry name" value="ARM repeat"/>
    <property type="match status" value="1"/>
</dbReference>
<evidence type="ECO:0000256" key="1">
    <source>
        <dbReference type="ARBA" id="ARBA00022737"/>
    </source>
</evidence>
<evidence type="ECO:0000256" key="2">
    <source>
        <dbReference type="PROSITE-ProRule" id="PRU00317"/>
    </source>
</evidence>
<feature type="region of interest" description="Disordered" evidence="3">
    <location>
        <begin position="1"/>
        <end position="32"/>
    </location>
</feature>
<feature type="repeat" description="Pumilio" evidence="2">
    <location>
        <begin position="272"/>
        <end position="307"/>
    </location>
</feature>
<sequence length="797" mass="90819">MQNNARHQHQLSVNSVQSLIEPTTPPSLGQMNNKRFHQKTQSLDLSNFNQFMSATANNQTNKFNNSSPLLYTNGVPSSFNMDGNFLGGSSQNSALYINNSSTNNSSSSTSQSTPISFNKGTNLPLINEFDVLHNTNYMPFPINAPLGINTNQLAPTNSNMNAILSNNGKHNNELSNNIVPLEYSNGVQNIQPQLLTTSHESSFKTKTLPMSKKSVNTDKPLANMNEINSRPLEELDFLSLSTDQYGCRFLQKKLEDKNINDSNKVRDLLFDQTRDHFLDLILDPFGNYLVQKLCYYLTTDQKTILIQAIYTNMYQISINQYGTRSLQKIIDVAEEDYQIDMIIDGFSNREYISTDQVVKIINDLNGNHVIQKCIFKFQPSKLNFLIDVINTGNNIVHISTHKHGCCVLQKLLGICKLQQTLKISMNIIEYLPKLINDQFGNYIVQFLLDTDELKFYFLPETYKKLSNNLPQLSCMKFSSNVIEKIIKILYVVITKSANCSNVIPNQDDLVPNVMEILISIIEIFTANLNVLIRDNYGNYTLQTLLDVKNYSTLLDYTPIDKMDPTSEKDSKSQAFEKFKRELSTKITHLIFLTKELLPSIKATSYAKKIKSKVKDFAEFKGVQISDLTSECNILPTDNQQISEVTKSKHTKHSSLPKNNHKKPFNKTQNRNSNNNSSYSYSKHHYNYTGNHNYDQKINQYTQNHYEAPAYDVNAISRPLSKLDLNLLQPMNENIYNSKDSMGYPESSYFNAYEKNNGFEKASSRFDTGINKAFIGNTNDITPNFNKVDFSSQQYPFN</sequence>
<feature type="domain" description="PUM-HD" evidence="4">
    <location>
        <begin position="209"/>
        <end position="617"/>
    </location>
</feature>
<dbReference type="Pfam" id="PF00806">
    <property type="entry name" value="PUF"/>
    <property type="match status" value="6"/>
</dbReference>
<dbReference type="GO" id="GO:0010608">
    <property type="term" value="P:post-transcriptional regulation of gene expression"/>
    <property type="evidence" value="ECO:0007669"/>
    <property type="project" value="TreeGrafter"/>
</dbReference>
<dbReference type="CDD" id="cd07920">
    <property type="entry name" value="Pumilio"/>
    <property type="match status" value="1"/>
</dbReference>
<dbReference type="PANTHER" id="PTHR12537">
    <property type="entry name" value="RNA BINDING PROTEIN PUMILIO-RELATED"/>
    <property type="match status" value="1"/>
</dbReference>
<dbReference type="STRING" id="1071381.G8BSC4"/>
<dbReference type="PANTHER" id="PTHR12537:SF80">
    <property type="entry name" value="SUPPRESSOR PROTEIN MPT5"/>
    <property type="match status" value="1"/>
</dbReference>
<feature type="repeat" description="Pumilio" evidence="2">
    <location>
        <begin position="231"/>
        <end position="271"/>
    </location>
</feature>
<dbReference type="AlphaFoldDB" id="G8BSC4"/>
<dbReference type="OrthoDB" id="668540at2759"/>
<accession>G8BSC4</accession>
<dbReference type="KEGG" id="tpf:TPHA_0D01040"/>
<name>G8BSC4_TETPH</name>
<dbReference type="InterPro" id="IPR033133">
    <property type="entry name" value="PUM-HD"/>
</dbReference>
<dbReference type="SMART" id="SM00025">
    <property type="entry name" value="Pumilio"/>
    <property type="match status" value="8"/>
</dbReference>
<dbReference type="HOGENOM" id="CLU_017863_0_0_1"/>
<dbReference type="RefSeq" id="XP_003685179.1">
    <property type="nucleotide sequence ID" value="XM_003685131.1"/>
</dbReference>
<dbReference type="InterPro" id="IPR033712">
    <property type="entry name" value="Pumilio_RNA-bd"/>
</dbReference>
<feature type="region of interest" description="Disordered" evidence="3">
    <location>
        <begin position="643"/>
        <end position="683"/>
    </location>
</feature>
<dbReference type="OMA" id="PPLGQMN"/>
<evidence type="ECO:0000256" key="3">
    <source>
        <dbReference type="SAM" id="MobiDB-lite"/>
    </source>
</evidence>
<evidence type="ECO:0000259" key="4">
    <source>
        <dbReference type="PROSITE" id="PS50303"/>
    </source>
</evidence>
<organism evidence="5 6">
    <name type="scientific">Tetrapisispora phaffii (strain ATCC 24235 / CBS 4417 / NBRC 1672 / NRRL Y-8282 / UCD 70-5)</name>
    <name type="common">Yeast</name>
    <name type="synonym">Fabospora phaffii</name>
    <dbReference type="NCBI Taxonomy" id="1071381"/>
    <lineage>
        <taxon>Eukaryota</taxon>
        <taxon>Fungi</taxon>
        <taxon>Dikarya</taxon>
        <taxon>Ascomycota</taxon>
        <taxon>Saccharomycotina</taxon>
        <taxon>Saccharomycetes</taxon>
        <taxon>Saccharomycetales</taxon>
        <taxon>Saccharomycetaceae</taxon>
        <taxon>Tetrapisispora</taxon>
    </lineage>
</organism>
<proteinExistence type="predicted"/>
<dbReference type="EMBL" id="HE612859">
    <property type="protein sequence ID" value="CCE62745.1"/>
    <property type="molecule type" value="Genomic_DNA"/>
</dbReference>
<gene>
    <name evidence="5" type="primary">TPHA0D01040</name>
    <name evidence="5" type="ordered locus">TPHA_0D01040</name>
</gene>
<feature type="compositionally biased region" description="Basic residues" evidence="3">
    <location>
        <begin position="647"/>
        <end position="664"/>
    </location>
</feature>